<dbReference type="AlphaFoldDB" id="A0A3D9H686"/>
<proteinExistence type="predicted"/>
<evidence type="ECO:0000313" key="3">
    <source>
        <dbReference type="EMBL" id="RED49631.1"/>
    </source>
</evidence>
<reference evidence="2 4" key="1">
    <citation type="submission" date="2018-07" db="EMBL/GenBank/DDBJ databases">
        <title>Genomic Encyclopedia of Type Strains, Phase III (KMG-III): the genomes of soil and plant-associated and newly described type strains.</title>
        <authorList>
            <person name="Whitman W."/>
        </authorList>
    </citation>
    <scope>NUCLEOTIDE SEQUENCE [LARGE SCALE GENOMIC DNA]</scope>
    <source>
        <strain evidence="2 4">CECT 8488</strain>
    </source>
</reference>
<dbReference type="Proteomes" id="UP000256845">
    <property type="component" value="Unassembled WGS sequence"/>
</dbReference>
<accession>A0A3D9H686</accession>
<protein>
    <submittedName>
        <fullName evidence="2">Uncharacterized protein</fullName>
    </submittedName>
</protein>
<evidence type="ECO:0000313" key="1">
    <source>
        <dbReference type="EMBL" id="RED43075.1"/>
    </source>
</evidence>
<dbReference type="EMBL" id="QRDW01000005">
    <property type="protein sequence ID" value="RED49631.1"/>
    <property type="molecule type" value="Genomic_DNA"/>
</dbReference>
<gene>
    <name evidence="3" type="ORF">DFP90_1051</name>
    <name evidence="2" type="ORF">DFP90_1121</name>
    <name evidence="1" type="ORF">DFP90_1405</name>
</gene>
<organism evidence="2 4">
    <name type="scientific">Aestuariispira insulae</name>
    <dbReference type="NCBI Taxonomy" id="1461337"/>
    <lineage>
        <taxon>Bacteria</taxon>
        <taxon>Pseudomonadati</taxon>
        <taxon>Pseudomonadota</taxon>
        <taxon>Alphaproteobacteria</taxon>
        <taxon>Rhodospirillales</taxon>
        <taxon>Kiloniellaceae</taxon>
        <taxon>Aestuariispira</taxon>
    </lineage>
</organism>
<comment type="caution">
    <text evidence="2">The sequence shown here is derived from an EMBL/GenBank/DDBJ whole genome shotgun (WGS) entry which is preliminary data.</text>
</comment>
<sequence length="29" mass="3538">RDTAILERRKQIKLTTMKNRRLNHFKQAA</sequence>
<dbReference type="EMBL" id="QRDW01000040">
    <property type="protein sequence ID" value="RED43075.1"/>
    <property type="molecule type" value="Genomic_DNA"/>
</dbReference>
<evidence type="ECO:0000313" key="2">
    <source>
        <dbReference type="EMBL" id="RED45010.1"/>
    </source>
</evidence>
<evidence type="ECO:0000313" key="4">
    <source>
        <dbReference type="Proteomes" id="UP000256845"/>
    </source>
</evidence>
<dbReference type="EMBL" id="QRDW01000012">
    <property type="protein sequence ID" value="RED45010.1"/>
    <property type="molecule type" value="Genomic_DNA"/>
</dbReference>
<keyword evidence="4" id="KW-1185">Reference proteome</keyword>
<feature type="non-terminal residue" evidence="2">
    <location>
        <position position="1"/>
    </location>
</feature>
<name>A0A3D9H686_9PROT</name>